<feature type="chain" id="PRO_5019536938" evidence="1">
    <location>
        <begin position="23"/>
        <end position="171"/>
    </location>
</feature>
<name>A0A437JZK4_9BURK</name>
<comment type="caution">
    <text evidence="2">The sequence shown here is derived from an EMBL/GenBank/DDBJ whole genome shotgun (WGS) entry which is preliminary data.</text>
</comment>
<reference evidence="2 3" key="1">
    <citation type="submission" date="2019-01" db="EMBL/GenBank/DDBJ databases">
        <authorList>
            <person name="Chen W.-M."/>
        </authorList>
    </citation>
    <scope>NUCLEOTIDE SEQUENCE [LARGE SCALE GENOMIC DNA]</scope>
    <source>
        <strain evidence="2 3">ICH-3</strain>
    </source>
</reference>
<keyword evidence="3" id="KW-1185">Reference proteome</keyword>
<dbReference type="Proteomes" id="UP000288178">
    <property type="component" value="Unassembled WGS sequence"/>
</dbReference>
<dbReference type="OrthoDB" id="119905at2"/>
<organism evidence="2 3">
    <name type="scientific">Rubrivivax albus</name>
    <dbReference type="NCBI Taxonomy" id="2499835"/>
    <lineage>
        <taxon>Bacteria</taxon>
        <taxon>Pseudomonadati</taxon>
        <taxon>Pseudomonadota</taxon>
        <taxon>Betaproteobacteria</taxon>
        <taxon>Burkholderiales</taxon>
        <taxon>Sphaerotilaceae</taxon>
        <taxon>Rubrivivax</taxon>
    </lineage>
</organism>
<dbReference type="AlphaFoldDB" id="A0A437JZK4"/>
<sequence length="171" mass="17579">MPNAISRLLAPLLASLAVCACAAPPSPPPPYAGADFSGSVDATDIGLPLYPGARLVSPHDGGDKPALNVSIWGGSLGFRLAVVKLQSDAPIAEVARFYRSAMARRGPWRDCSQPAAGDGPSCGKGDPPAGGYLFKAGVDDEEIRTVSLSPQDGGVLIQLVRVAFGRDAALR</sequence>
<evidence type="ECO:0000313" key="3">
    <source>
        <dbReference type="Proteomes" id="UP000288178"/>
    </source>
</evidence>
<feature type="signal peptide" evidence="1">
    <location>
        <begin position="1"/>
        <end position="22"/>
    </location>
</feature>
<dbReference type="PROSITE" id="PS51257">
    <property type="entry name" value="PROKAR_LIPOPROTEIN"/>
    <property type="match status" value="1"/>
</dbReference>
<evidence type="ECO:0000313" key="2">
    <source>
        <dbReference type="EMBL" id="RVT53500.1"/>
    </source>
</evidence>
<accession>A0A437JZK4</accession>
<dbReference type="RefSeq" id="WP_128194709.1">
    <property type="nucleotide sequence ID" value="NZ_SACT01000001.1"/>
</dbReference>
<proteinExistence type="predicted"/>
<protein>
    <submittedName>
        <fullName evidence="2">Uncharacterized protein</fullName>
    </submittedName>
</protein>
<dbReference type="EMBL" id="SACT01000001">
    <property type="protein sequence ID" value="RVT53500.1"/>
    <property type="molecule type" value="Genomic_DNA"/>
</dbReference>
<evidence type="ECO:0000256" key="1">
    <source>
        <dbReference type="SAM" id="SignalP"/>
    </source>
</evidence>
<gene>
    <name evidence="2" type="ORF">ENE75_00945</name>
</gene>
<keyword evidence="1" id="KW-0732">Signal</keyword>